<evidence type="ECO:0000256" key="3">
    <source>
        <dbReference type="PROSITE-ProRule" id="PRU00317"/>
    </source>
</evidence>
<evidence type="ECO:0000259" key="5">
    <source>
        <dbReference type="PROSITE" id="PS50303"/>
    </source>
</evidence>
<feature type="region of interest" description="Disordered" evidence="4">
    <location>
        <begin position="1"/>
        <end position="152"/>
    </location>
</feature>
<keyword evidence="1" id="KW-0677">Repeat</keyword>
<feature type="compositionally biased region" description="Basic and acidic residues" evidence="4">
    <location>
        <begin position="68"/>
        <end position="77"/>
    </location>
</feature>
<accession>A0A0D2WKR3</accession>
<evidence type="ECO:0000313" key="7">
    <source>
        <dbReference type="Proteomes" id="UP000008743"/>
    </source>
</evidence>
<sequence>MSKSTFKRSNDDAAQELAAARKKHLNEHQSASTSAGSGSHQSKHAAGGQRKPAAGTKPPFNKSSASSSDKKFDSDKKFAHKLGGANKSNNNNNYNGKSNGSSFEDKKKPGTEYGAGKKLHDQSKGKGKAPSTAHDDDTENGSESADAAADGEQAKPGKLFNANHRFASNHKEAKLLRIERKAHTAPHFELIQRAKRIWETLRQKRMPSAERQALADELMGIVTGHMNDIIFKHDAVRVIQCCIKFGNEAQRDMVFQELKSHLLDILRSKYGKFVVSKMLKYGSAEHRNHIINVMTKMTRTLIRHRDAADLVDTAYSLYANAAQRAALVADFYGPQFLLFKTSPQTTLKEVIDSHPELESVMLTHLKQTLTGCLDKGTIGFSLVHRALLDLYLHGQAPSLKDMSSSLNEAVIDIVHTREGAHVSVLVIRDANAKDRKTIIKSMKSLVKKIGLDEHGFAVLLALFDMVDDTVLVSKAVLSEIQESLPEFVESKYGFRVLQYLLAPRSKRYIPEHVLAVLAEGDGNPNSKKDTDVRREELRRAILPSLVAYATEHVEALSRDPHKLPLIQELVSSSSATELAPFYAALVAECLKDGEQSLIQHANGHRMVRQLILSERVSDEAPSFASQLFSQLSGQQDALLESNHGLFVASAFVRSPDAAVAASAKTAFNKHMKALKAKSTLAGAKVLIESLEGKAAPASAEPTRAAAPATPAAAAAKQPAKKAAESTPVAASKPTAAAVSTPAAAAVATPKGKGKTPAKAAAAAAPAPMEIDDEPVATPAPATARKAAAAAAATPARAAPAAAMPSTPTNGPSPPGVRTRHQTSVKAARTMAAAGAKTPAR</sequence>
<evidence type="ECO:0000256" key="4">
    <source>
        <dbReference type="SAM" id="MobiDB-lite"/>
    </source>
</evidence>
<gene>
    <name evidence="6" type="ORF">CAOG_002161</name>
</gene>
<evidence type="ECO:0000256" key="2">
    <source>
        <dbReference type="ARBA" id="ARBA00022884"/>
    </source>
</evidence>
<dbReference type="PROSITE" id="PS50302">
    <property type="entry name" value="PUM"/>
    <property type="match status" value="2"/>
</dbReference>
<organism evidence="6 7">
    <name type="scientific">Capsaspora owczarzaki (strain ATCC 30864)</name>
    <dbReference type="NCBI Taxonomy" id="595528"/>
    <lineage>
        <taxon>Eukaryota</taxon>
        <taxon>Filasterea</taxon>
        <taxon>Capsaspora</taxon>
    </lineage>
</organism>
<dbReference type="SUPFAM" id="SSF48371">
    <property type="entry name" value="ARM repeat"/>
    <property type="match status" value="1"/>
</dbReference>
<feature type="domain" description="PUM-HD" evidence="5">
    <location>
        <begin position="193"/>
        <end position="655"/>
    </location>
</feature>
<dbReference type="GO" id="GO:0006417">
    <property type="term" value="P:regulation of translation"/>
    <property type="evidence" value="ECO:0007669"/>
    <property type="project" value="TreeGrafter"/>
</dbReference>
<dbReference type="Pfam" id="PF00806">
    <property type="entry name" value="PUF"/>
    <property type="match status" value="2"/>
</dbReference>
<dbReference type="PANTHER" id="PTHR13389:SF0">
    <property type="entry name" value="PUMILIO HOMOLOG 3"/>
    <property type="match status" value="1"/>
</dbReference>
<feature type="compositionally biased region" description="Low complexity" evidence="4">
    <location>
        <begin position="83"/>
        <end position="102"/>
    </location>
</feature>
<proteinExistence type="predicted"/>
<dbReference type="Pfam" id="PF08144">
    <property type="entry name" value="CPL"/>
    <property type="match status" value="1"/>
</dbReference>
<dbReference type="eggNOG" id="KOG2050">
    <property type="taxonomic scope" value="Eukaryota"/>
</dbReference>
<dbReference type="PANTHER" id="PTHR13389">
    <property type="entry name" value="PUMILIO HOMOLOG 3"/>
    <property type="match status" value="1"/>
</dbReference>
<feature type="compositionally biased region" description="Low complexity" evidence="4">
    <location>
        <begin position="694"/>
        <end position="717"/>
    </location>
</feature>
<keyword evidence="2" id="KW-0694">RNA-binding</keyword>
<dbReference type="FunCoup" id="A0A0D2WKR3">
    <property type="interactions" value="466"/>
</dbReference>
<dbReference type="InterPro" id="IPR033133">
    <property type="entry name" value="PUM-HD"/>
</dbReference>
<dbReference type="Proteomes" id="UP000008743">
    <property type="component" value="Unassembled WGS sequence"/>
</dbReference>
<dbReference type="InterPro" id="IPR001313">
    <property type="entry name" value="Pumilio_RNA-bd_rpt"/>
</dbReference>
<dbReference type="InterPro" id="IPR011989">
    <property type="entry name" value="ARM-like"/>
</dbReference>
<dbReference type="SMART" id="SM00025">
    <property type="entry name" value="Pumilio"/>
    <property type="match status" value="5"/>
</dbReference>
<dbReference type="EMBL" id="KE346362">
    <property type="protein sequence ID" value="KJE90935.1"/>
    <property type="molecule type" value="Genomic_DNA"/>
</dbReference>
<dbReference type="PROSITE" id="PS50303">
    <property type="entry name" value="PUM_HD"/>
    <property type="match status" value="1"/>
</dbReference>
<dbReference type="InterPro" id="IPR040059">
    <property type="entry name" value="PUM3"/>
</dbReference>
<dbReference type="RefSeq" id="XP_004348911.2">
    <property type="nucleotide sequence ID" value="XM_004348861.2"/>
</dbReference>
<evidence type="ECO:0000256" key="1">
    <source>
        <dbReference type="ARBA" id="ARBA00022737"/>
    </source>
</evidence>
<evidence type="ECO:0000313" key="6">
    <source>
        <dbReference type="EMBL" id="KJE90935.1"/>
    </source>
</evidence>
<feature type="compositionally biased region" description="Polar residues" evidence="4">
    <location>
        <begin position="28"/>
        <end position="40"/>
    </location>
</feature>
<feature type="compositionally biased region" description="Low complexity" evidence="4">
    <location>
        <begin position="725"/>
        <end position="767"/>
    </location>
</feature>
<feature type="compositionally biased region" description="Low complexity" evidence="4">
    <location>
        <begin position="825"/>
        <end position="840"/>
    </location>
</feature>
<dbReference type="AlphaFoldDB" id="A0A0D2WKR3"/>
<feature type="compositionally biased region" description="Low complexity" evidence="4">
    <location>
        <begin position="776"/>
        <end position="809"/>
    </location>
</feature>
<dbReference type="OrthoDB" id="497380at2759"/>
<keyword evidence="7" id="KW-1185">Reference proteome</keyword>
<dbReference type="InParanoid" id="A0A0D2WKR3"/>
<dbReference type="InterPro" id="IPR016024">
    <property type="entry name" value="ARM-type_fold"/>
</dbReference>
<feature type="repeat" description="Pumilio" evidence="3">
    <location>
        <begin position="479"/>
        <end position="515"/>
    </location>
</feature>
<feature type="region of interest" description="Disordered" evidence="4">
    <location>
        <begin position="694"/>
        <end position="840"/>
    </location>
</feature>
<protein>
    <recommendedName>
        <fullName evidence="5">PUM-HD domain-containing protein</fullName>
    </recommendedName>
</protein>
<dbReference type="InterPro" id="IPR012959">
    <property type="entry name" value="CPL_dom"/>
</dbReference>
<dbReference type="STRING" id="595528.A0A0D2WKR3"/>
<reference evidence="7" key="1">
    <citation type="submission" date="2011-02" db="EMBL/GenBank/DDBJ databases">
        <title>The Genome Sequence of Capsaspora owczarzaki ATCC 30864.</title>
        <authorList>
            <person name="Russ C."/>
            <person name="Cuomo C."/>
            <person name="Burger G."/>
            <person name="Gray M.W."/>
            <person name="Holland P.W.H."/>
            <person name="King N."/>
            <person name="Lang F.B.F."/>
            <person name="Roger A.J."/>
            <person name="Ruiz-Trillo I."/>
            <person name="Young S.K."/>
            <person name="Zeng Q."/>
            <person name="Gargeya S."/>
            <person name="Alvarado L."/>
            <person name="Berlin A."/>
            <person name="Chapman S.B."/>
            <person name="Chen Z."/>
            <person name="Freedman E."/>
            <person name="Gellesch M."/>
            <person name="Goldberg J."/>
            <person name="Griggs A."/>
            <person name="Gujja S."/>
            <person name="Heilman E."/>
            <person name="Heiman D."/>
            <person name="Howarth C."/>
            <person name="Mehta T."/>
            <person name="Neiman D."/>
            <person name="Pearson M."/>
            <person name="Roberts A."/>
            <person name="Saif S."/>
            <person name="Shea T."/>
            <person name="Shenoy N."/>
            <person name="Sisk P."/>
            <person name="Stolte C."/>
            <person name="Sykes S."/>
            <person name="White J."/>
            <person name="Yandava C."/>
            <person name="Haas B."/>
            <person name="Nusbaum C."/>
            <person name="Birren B."/>
        </authorList>
    </citation>
    <scope>NUCLEOTIDE SEQUENCE</scope>
    <source>
        <strain evidence="7">ATCC 30864</strain>
    </source>
</reference>
<dbReference type="PhylomeDB" id="A0A0D2WKR3"/>
<name>A0A0D2WKR3_CAPO3</name>
<dbReference type="Gene3D" id="1.25.10.10">
    <property type="entry name" value="Leucine-rich Repeat Variant"/>
    <property type="match status" value="2"/>
</dbReference>
<feature type="repeat" description="Pumilio" evidence="3">
    <location>
        <begin position="257"/>
        <end position="292"/>
    </location>
</feature>
<dbReference type="GO" id="GO:0005730">
    <property type="term" value="C:nucleolus"/>
    <property type="evidence" value="ECO:0007669"/>
    <property type="project" value="TreeGrafter"/>
</dbReference>
<dbReference type="GO" id="GO:0003729">
    <property type="term" value="F:mRNA binding"/>
    <property type="evidence" value="ECO:0007669"/>
    <property type="project" value="TreeGrafter"/>
</dbReference>